<dbReference type="EMBL" id="JACRVF010000001">
    <property type="protein sequence ID" value="MBC5991651.1"/>
    <property type="molecule type" value="Genomic_DNA"/>
</dbReference>
<evidence type="ECO:0000259" key="5">
    <source>
        <dbReference type="PROSITE" id="PS50045"/>
    </source>
</evidence>
<accession>A0A923N547</accession>
<dbReference type="InterPro" id="IPR002197">
    <property type="entry name" value="HTH_Fis"/>
</dbReference>
<organism evidence="6 7">
    <name type="scientific">Pontibacter cellulosilyticus</name>
    <dbReference type="NCBI Taxonomy" id="1720253"/>
    <lineage>
        <taxon>Bacteria</taxon>
        <taxon>Pseudomonadati</taxon>
        <taxon>Bacteroidota</taxon>
        <taxon>Cytophagia</taxon>
        <taxon>Cytophagales</taxon>
        <taxon>Hymenobacteraceae</taxon>
        <taxon>Pontibacter</taxon>
    </lineage>
</organism>
<dbReference type="PANTHER" id="PTHR32071:SF121">
    <property type="entry name" value="SIGMA L-DEPENDENT TRANSCRIPTIONAL REGULATOR YQIR-RELATED"/>
    <property type="match status" value="1"/>
</dbReference>
<dbReference type="FunFam" id="3.40.50.300:FF:000006">
    <property type="entry name" value="DNA-binding transcriptional regulator NtrC"/>
    <property type="match status" value="1"/>
</dbReference>
<dbReference type="GO" id="GO:0005524">
    <property type="term" value="F:ATP binding"/>
    <property type="evidence" value="ECO:0007669"/>
    <property type="project" value="UniProtKB-KW"/>
</dbReference>
<dbReference type="SUPFAM" id="SSF46689">
    <property type="entry name" value="Homeodomain-like"/>
    <property type="match status" value="1"/>
</dbReference>
<proteinExistence type="predicted"/>
<feature type="domain" description="Sigma-54 factor interaction" evidence="5">
    <location>
        <begin position="15"/>
        <end position="244"/>
    </location>
</feature>
<dbReference type="InterPro" id="IPR002078">
    <property type="entry name" value="Sigma_54_int"/>
</dbReference>
<dbReference type="InterPro" id="IPR027417">
    <property type="entry name" value="P-loop_NTPase"/>
</dbReference>
<dbReference type="Pfam" id="PF02954">
    <property type="entry name" value="HTH_8"/>
    <property type="match status" value="1"/>
</dbReference>
<dbReference type="SUPFAM" id="SSF52540">
    <property type="entry name" value="P-loop containing nucleoside triphosphate hydrolases"/>
    <property type="match status" value="1"/>
</dbReference>
<keyword evidence="2" id="KW-0067">ATP-binding</keyword>
<dbReference type="InterPro" id="IPR025944">
    <property type="entry name" value="Sigma_54_int_dom_CS"/>
</dbReference>
<reference evidence="6" key="1">
    <citation type="submission" date="2020-08" db="EMBL/GenBank/DDBJ databases">
        <title>Pontibacter sp. SD6 16S ribosomal RNA gene Genome sequencing and assembly.</title>
        <authorList>
            <person name="Kang M."/>
        </authorList>
    </citation>
    <scope>NUCLEOTIDE SEQUENCE</scope>
    <source>
        <strain evidence="6">SD6</strain>
    </source>
</reference>
<comment type="caution">
    <text evidence="6">The sequence shown here is derived from an EMBL/GenBank/DDBJ whole genome shotgun (WGS) entry which is preliminary data.</text>
</comment>
<dbReference type="InterPro" id="IPR003593">
    <property type="entry name" value="AAA+_ATPase"/>
</dbReference>
<evidence type="ECO:0000313" key="6">
    <source>
        <dbReference type="EMBL" id="MBC5991651.1"/>
    </source>
</evidence>
<dbReference type="Gene3D" id="1.10.8.60">
    <property type="match status" value="1"/>
</dbReference>
<dbReference type="InterPro" id="IPR058031">
    <property type="entry name" value="AAA_lid_NorR"/>
</dbReference>
<protein>
    <submittedName>
        <fullName evidence="6">Sigma-54-dependent Fis family transcriptional regulator</fullName>
    </submittedName>
</protein>
<dbReference type="Proteomes" id="UP000603640">
    <property type="component" value="Unassembled WGS sequence"/>
</dbReference>
<keyword evidence="1" id="KW-0547">Nucleotide-binding</keyword>
<dbReference type="PRINTS" id="PR01590">
    <property type="entry name" value="HTHFIS"/>
</dbReference>
<dbReference type="Gene3D" id="3.40.50.300">
    <property type="entry name" value="P-loop containing nucleotide triphosphate hydrolases"/>
    <property type="match status" value="1"/>
</dbReference>
<dbReference type="GO" id="GO:0043565">
    <property type="term" value="F:sequence-specific DNA binding"/>
    <property type="evidence" value="ECO:0007669"/>
    <property type="project" value="InterPro"/>
</dbReference>
<name>A0A923N547_9BACT</name>
<dbReference type="InterPro" id="IPR025662">
    <property type="entry name" value="Sigma_54_int_dom_ATP-bd_1"/>
</dbReference>
<dbReference type="Gene3D" id="1.10.10.60">
    <property type="entry name" value="Homeodomain-like"/>
    <property type="match status" value="1"/>
</dbReference>
<dbReference type="PANTHER" id="PTHR32071">
    <property type="entry name" value="TRANSCRIPTIONAL REGULATORY PROTEIN"/>
    <property type="match status" value="1"/>
</dbReference>
<dbReference type="SMART" id="SM00382">
    <property type="entry name" value="AAA"/>
    <property type="match status" value="1"/>
</dbReference>
<dbReference type="InterPro" id="IPR009057">
    <property type="entry name" value="Homeodomain-like_sf"/>
</dbReference>
<dbReference type="PROSITE" id="PS00688">
    <property type="entry name" value="SIGMA54_INTERACT_3"/>
    <property type="match status" value="1"/>
</dbReference>
<gene>
    <name evidence="6" type="ORF">H8S84_02245</name>
</gene>
<evidence type="ECO:0000256" key="1">
    <source>
        <dbReference type="ARBA" id="ARBA00022741"/>
    </source>
</evidence>
<evidence type="ECO:0000256" key="3">
    <source>
        <dbReference type="ARBA" id="ARBA00023015"/>
    </source>
</evidence>
<dbReference type="GO" id="GO:0006355">
    <property type="term" value="P:regulation of DNA-templated transcription"/>
    <property type="evidence" value="ECO:0007669"/>
    <property type="project" value="InterPro"/>
</dbReference>
<keyword evidence="7" id="KW-1185">Reference proteome</keyword>
<dbReference type="PROSITE" id="PS00675">
    <property type="entry name" value="SIGMA54_INTERACT_1"/>
    <property type="match status" value="1"/>
</dbReference>
<sequence>MRNIDIQSIKQRFGIIGNSPLLNHAIQVAAQVAPTEMTVLITGESGSGKESFSKIIHQLSPRKHGQFIAINCGAIPEGTIDSELFGHEKGSFTGAHDTRKGYFEVTDGGTIFLDEIGEMPLGTQARLLRVLENGEFIKVGSSKVQKTDVRVVAATNVNLLNAVEKGRFREDLYYRLNTVPITVPPLRERGDDIYLLFRKFAADFSEKYKVKPITLTPDAVQELLAFRFPGNIRQLKNIVEQISVLEYDREIDANKLRHYLPREQSNLPAVLSKEASASEQHFSERDILYKVLFDMRRDVSELKKLVFEIMTNQHNEQELIKEHGHLFDGIETVNGRTTYQHQEPKQHEAFYLPVKQAQMQDYEDQKVEDIPHETEEESLSLEDKEKELILKALKKHNNKRKYAAQDLGISERTLYRKLKQYDIEE</sequence>
<dbReference type="CDD" id="cd00009">
    <property type="entry name" value="AAA"/>
    <property type="match status" value="1"/>
</dbReference>
<dbReference type="Pfam" id="PF25601">
    <property type="entry name" value="AAA_lid_14"/>
    <property type="match status" value="1"/>
</dbReference>
<keyword evidence="3" id="KW-0805">Transcription regulation</keyword>
<keyword evidence="4" id="KW-0804">Transcription</keyword>
<dbReference type="RefSeq" id="WP_187065648.1">
    <property type="nucleotide sequence ID" value="NZ_JACRVF010000001.1"/>
</dbReference>
<dbReference type="AlphaFoldDB" id="A0A923N547"/>
<dbReference type="PROSITE" id="PS50045">
    <property type="entry name" value="SIGMA54_INTERACT_4"/>
    <property type="match status" value="1"/>
</dbReference>
<evidence type="ECO:0000313" key="7">
    <source>
        <dbReference type="Proteomes" id="UP000603640"/>
    </source>
</evidence>
<evidence type="ECO:0000256" key="4">
    <source>
        <dbReference type="ARBA" id="ARBA00023163"/>
    </source>
</evidence>
<evidence type="ECO:0000256" key="2">
    <source>
        <dbReference type="ARBA" id="ARBA00022840"/>
    </source>
</evidence>
<dbReference type="Pfam" id="PF00158">
    <property type="entry name" value="Sigma54_activat"/>
    <property type="match status" value="1"/>
</dbReference>